<keyword evidence="1" id="KW-0812">Transmembrane</keyword>
<evidence type="ECO:0000256" key="9">
    <source>
        <dbReference type="SAM" id="SignalP"/>
    </source>
</evidence>
<feature type="signal peptide" evidence="9">
    <location>
        <begin position="1"/>
        <end position="18"/>
    </location>
</feature>
<accession>N6U4G5</accession>
<dbReference type="STRING" id="77166.N6U4G5"/>
<evidence type="ECO:0000256" key="5">
    <source>
        <dbReference type="ARBA" id="ARBA00034746"/>
    </source>
</evidence>
<reference evidence="13 14" key="1">
    <citation type="journal article" date="2013" name="Genome Biol.">
        <title>Draft genome of the mountain pine beetle, Dendroctonus ponderosae Hopkins, a major forest pest.</title>
        <authorList>
            <person name="Keeling C.I."/>
            <person name="Yuen M.M."/>
            <person name="Liao N.Y."/>
            <person name="Docking T.R."/>
            <person name="Chan S.K."/>
            <person name="Taylor G.A."/>
            <person name="Palmquist D.L."/>
            <person name="Jackman S.D."/>
            <person name="Nguyen A."/>
            <person name="Li M."/>
            <person name="Henderson H."/>
            <person name="Janes J.K."/>
            <person name="Zhao Y."/>
            <person name="Pandoh P."/>
            <person name="Moore R."/>
            <person name="Sperling F.A."/>
            <person name="Huber D.P."/>
            <person name="Birol I."/>
            <person name="Jones S.J."/>
            <person name="Bohlmann J."/>
        </authorList>
    </citation>
    <scope>NUCLEOTIDE SEQUENCE</scope>
</reference>
<dbReference type="Proteomes" id="UP000030742">
    <property type="component" value="Unassembled WGS sequence"/>
</dbReference>
<evidence type="ECO:0000256" key="2">
    <source>
        <dbReference type="ARBA" id="ARBA00022989"/>
    </source>
</evidence>
<dbReference type="GO" id="GO:0005509">
    <property type="term" value="F:calcium ion binding"/>
    <property type="evidence" value="ECO:0007669"/>
    <property type="project" value="InterPro"/>
</dbReference>
<dbReference type="EMBL" id="KB740975">
    <property type="protein sequence ID" value="ENN76485.1"/>
    <property type="molecule type" value="Genomic_DNA"/>
</dbReference>
<keyword evidence="9" id="KW-0732">Signal</keyword>
<gene>
    <name evidence="12" type="primary">109538336</name>
    <name evidence="11" type="ORF">D910_07132</name>
    <name evidence="10" type="ORF">YQE_06938</name>
</gene>
<feature type="region of interest" description="Disordered" evidence="8">
    <location>
        <begin position="43"/>
        <end position="77"/>
    </location>
</feature>
<evidence type="ECO:0000256" key="1">
    <source>
        <dbReference type="ARBA" id="ARBA00022692"/>
    </source>
</evidence>
<feature type="non-terminal residue" evidence="10">
    <location>
        <position position="1"/>
    </location>
</feature>
<dbReference type="PANTHER" id="PTHR12883">
    <property type="entry name" value="ADIPOCYTE-SPECIFIC PROTEIN 4-RELATED"/>
    <property type="match status" value="1"/>
</dbReference>
<organism evidence="10">
    <name type="scientific">Dendroctonus ponderosae</name>
    <name type="common">Mountain pine beetle</name>
    <dbReference type="NCBI Taxonomy" id="77166"/>
    <lineage>
        <taxon>Eukaryota</taxon>
        <taxon>Metazoa</taxon>
        <taxon>Ecdysozoa</taxon>
        <taxon>Arthropoda</taxon>
        <taxon>Hexapoda</taxon>
        <taxon>Insecta</taxon>
        <taxon>Pterygota</taxon>
        <taxon>Neoptera</taxon>
        <taxon>Endopterygota</taxon>
        <taxon>Coleoptera</taxon>
        <taxon>Polyphaga</taxon>
        <taxon>Cucujiformia</taxon>
        <taxon>Curculionidae</taxon>
        <taxon>Scolytinae</taxon>
        <taxon>Dendroctonus</taxon>
    </lineage>
</organism>
<proteinExistence type="inferred from homology"/>
<dbReference type="OMA" id="MHLVRDM"/>
<dbReference type="Pfam" id="PF07946">
    <property type="entry name" value="CCDC47"/>
    <property type="match status" value="1"/>
</dbReference>
<dbReference type="OrthoDB" id="10039147at2759"/>
<evidence type="ECO:0000313" key="12">
    <source>
        <dbReference type="EnsemblMetazoa" id="XP_019761093.1"/>
    </source>
</evidence>
<reference evidence="12" key="2">
    <citation type="submission" date="2024-08" db="UniProtKB">
        <authorList>
            <consortium name="EnsemblMetazoa"/>
        </authorList>
    </citation>
    <scope>IDENTIFICATION</scope>
</reference>
<evidence type="ECO:0000313" key="11">
    <source>
        <dbReference type="EMBL" id="ERL89771.1"/>
    </source>
</evidence>
<dbReference type="Proteomes" id="UP000019118">
    <property type="component" value="Unassembled WGS sequence"/>
</dbReference>
<dbReference type="HOGENOM" id="CLU_033196_1_0_1"/>
<dbReference type="EMBL" id="KB632186">
    <property type="protein sequence ID" value="ERL89771.1"/>
    <property type="molecule type" value="Genomic_DNA"/>
</dbReference>
<dbReference type="KEGG" id="dpa:109538336"/>
<evidence type="ECO:0000256" key="6">
    <source>
        <dbReference type="ARBA" id="ARBA00034875"/>
    </source>
</evidence>
<dbReference type="GO" id="GO:0032469">
    <property type="term" value="P:endoplasmic reticulum calcium ion homeostasis"/>
    <property type="evidence" value="ECO:0007669"/>
    <property type="project" value="InterPro"/>
</dbReference>
<evidence type="ECO:0000256" key="7">
    <source>
        <dbReference type="ARBA" id="ARBA00034902"/>
    </source>
</evidence>
<dbReference type="InterPro" id="IPR012879">
    <property type="entry name" value="CCDC47"/>
</dbReference>
<feature type="compositionally biased region" description="Basic residues" evidence="8">
    <location>
        <begin position="458"/>
        <end position="474"/>
    </location>
</feature>
<keyword evidence="3" id="KW-0472">Membrane</keyword>
<sequence>MEIWKIFCLCFIIHSALAFEDNEDNEFAEFEDFDESDSNIIEEERIDQKGNEQDKFVPLSREKEPEKSVQVESDEEVKVEDEIDIDPEFEHFQDADEFEGFEEKEEKPVSEPKITIAKVPVNLTLNWENYYLEILMATGLVAYFMNYMLGRKKNGKIANTWFQAHRQILEENFALVGDDGSQERNDDVNFIKESESVFLLWCSGRTCCEGMLVELRMIKRHDLVGLVANLMKPSLDQIHITVMMNKEDMDSFVFAVASKKTALQMTKDLQDISIYCPERKGGEKFNIPTSFQVMSEMGEVSSAILDTKIDAILNKYPEYVDYIHFSDQFSGVKPQEDTSSSTPNKLPDVDKVLRFGFNLPTKGVPIEEAVTRLKPLMSMVFYSIDKIKRYRLSKEGKVKAIKNRQKVEGAYLKSTHQARAEAAAAVRIEKKRQEKERVMAEEDPEKQRRWEIKEEKRQAKKRAPRMKQLKVKAL</sequence>
<feature type="region of interest" description="Disordered" evidence="8">
    <location>
        <begin position="432"/>
        <end position="474"/>
    </location>
</feature>
<comment type="subcellular location">
    <subcellularLocation>
        <location evidence="4">Rough endoplasmic reticulum membrane</location>
        <topology evidence="4">Single-pass type I membrane protein</topology>
    </subcellularLocation>
</comment>
<comment type="similarity">
    <text evidence="5">Belongs to the CCDC47 family.</text>
</comment>
<feature type="compositionally biased region" description="Basic and acidic residues" evidence="8">
    <location>
        <begin position="432"/>
        <end position="457"/>
    </location>
</feature>
<evidence type="ECO:0000313" key="14">
    <source>
        <dbReference type="Proteomes" id="UP000030742"/>
    </source>
</evidence>
<evidence type="ECO:0000256" key="8">
    <source>
        <dbReference type="SAM" id="MobiDB-lite"/>
    </source>
</evidence>
<keyword evidence="2" id="KW-1133">Transmembrane helix</keyword>
<name>N6U4G5_DENPD</name>
<dbReference type="GO" id="GO:0030867">
    <property type="term" value="C:rough endoplasmic reticulum membrane"/>
    <property type="evidence" value="ECO:0007669"/>
    <property type="project" value="UniProtKB-SubCell"/>
</dbReference>
<feature type="compositionally biased region" description="Basic and acidic residues" evidence="8">
    <location>
        <begin position="43"/>
        <end position="69"/>
    </location>
</feature>
<feature type="chain" id="PRO_5010971949" description="PAT complex subunit CCDC47" evidence="9">
    <location>
        <begin position="19"/>
        <end position="474"/>
    </location>
</feature>
<dbReference type="AlphaFoldDB" id="N6U4G5"/>
<keyword evidence="13" id="KW-1185">Reference proteome</keyword>
<evidence type="ECO:0000256" key="3">
    <source>
        <dbReference type="ARBA" id="ARBA00023136"/>
    </source>
</evidence>
<evidence type="ECO:0000313" key="10">
    <source>
        <dbReference type="EMBL" id="ENN76485.1"/>
    </source>
</evidence>
<evidence type="ECO:0000313" key="13">
    <source>
        <dbReference type="Proteomes" id="UP000019118"/>
    </source>
</evidence>
<dbReference type="PANTHER" id="PTHR12883:SF0">
    <property type="entry name" value="PAT COMPLEX SUBUNIT CCDC47"/>
    <property type="match status" value="1"/>
</dbReference>
<protein>
    <recommendedName>
        <fullName evidence="6">PAT complex subunit CCDC47</fullName>
    </recommendedName>
    <alternativeName>
        <fullName evidence="7">Coiled-coil domain-containing protein 47</fullName>
    </alternativeName>
</protein>
<evidence type="ECO:0000256" key="4">
    <source>
        <dbReference type="ARBA" id="ARBA00034697"/>
    </source>
</evidence>
<dbReference type="EnsemblMetazoa" id="XM_019905534.1">
    <property type="protein sequence ID" value="XP_019761093.1"/>
    <property type="gene ID" value="LOC109538336"/>
</dbReference>